<evidence type="ECO:0000313" key="5">
    <source>
        <dbReference type="EMBL" id="NYI93934.1"/>
    </source>
</evidence>
<evidence type="ECO:0000256" key="3">
    <source>
        <dbReference type="SAM" id="Phobius"/>
    </source>
</evidence>
<sequence length="280" mass="28147">MSDTPDDGPAGHAGSPARGGPVPSRPLFPRDRDDSGGGFGPTGPDAPPGEPTPIVTALAAAPAARLASAPTPPTGPPGPPGRIRRRLRALAGLPRRRPGLTAALAAAVVLAAGAAAAAVLAEAPGGTGGLAERWTRTEPARTGADGGGVGGVGERVASGGLEFTVTEVHTGVRRVGGEVTGERAEGRFVIARVRVRNTGEEAATFTDADQRLVDSRGRRHAPDNSAGLRVGGSGRLFGRLGPGEEGNGGLVFDIPAGAEPVELRLSDFRAEKPAVVRLDP</sequence>
<dbReference type="Gene3D" id="2.60.40.1240">
    <property type="match status" value="1"/>
</dbReference>
<reference evidence="5 6" key="1">
    <citation type="submission" date="2020-07" db="EMBL/GenBank/DDBJ databases">
        <title>Sequencing the genomes of 1000 actinobacteria strains.</title>
        <authorList>
            <person name="Klenk H.-P."/>
        </authorList>
    </citation>
    <scope>NUCLEOTIDE SEQUENCE [LARGE SCALE GENOMIC DNA]</scope>
    <source>
        <strain evidence="5 6">DSM 45927</strain>
    </source>
</reference>
<evidence type="ECO:0000313" key="6">
    <source>
        <dbReference type="Proteomes" id="UP000575985"/>
    </source>
</evidence>
<keyword evidence="3" id="KW-1133">Transmembrane helix</keyword>
<accession>A0A853BGT2</accession>
<keyword evidence="3" id="KW-0472">Membrane</keyword>
<protein>
    <recommendedName>
        <fullName evidence="4">DUF4352 domain-containing protein</fullName>
    </recommendedName>
</protein>
<organism evidence="5 6">
    <name type="scientific">Streptomonospora nanhaiensis</name>
    <dbReference type="NCBI Taxonomy" id="1323731"/>
    <lineage>
        <taxon>Bacteria</taxon>
        <taxon>Bacillati</taxon>
        <taxon>Actinomycetota</taxon>
        <taxon>Actinomycetes</taxon>
        <taxon>Streptosporangiales</taxon>
        <taxon>Nocardiopsidaceae</taxon>
        <taxon>Streptomonospora</taxon>
    </lineage>
</organism>
<dbReference type="RefSeq" id="WP_179765688.1">
    <property type="nucleotide sequence ID" value="NZ_JACCFO010000001.1"/>
</dbReference>
<feature type="compositionally biased region" description="Low complexity" evidence="2">
    <location>
        <begin position="52"/>
        <end position="69"/>
    </location>
</feature>
<feature type="transmembrane region" description="Helical" evidence="3">
    <location>
        <begin position="100"/>
        <end position="121"/>
    </location>
</feature>
<feature type="domain" description="DUF4352" evidence="4">
    <location>
        <begin position="151"/>
        <end position="268"/>
    </location>
</feature>
<dbReference type="Pfam" id="PF11611">
    <property type="entry name" value="DUF4352"/>
    <property type="match status" value="1"/>
</dbReference>
<dbReference type="InterPro" id="IPR029050">
    <property type="entry name" value="Immunoprotect_excell_Ig-like"/>
</dbReference>
<comment type="caution">
    <text evidence="5">The sequence shown here is derived from an EMBL/GenBank/DDBJ whole genome shotgun (WGS) entry which is preliminary data.</text>
</comment>
<dbReference type="AlphaFoldDB" id="A0A853BGT2"/>
<keyword evidence="6" id="KW-1185">Reference proteome</keyword>
<gene>
    <name evidence="5" type="ORF">HNR12_000211</name>
</gene>
<keyword evidence="1" id="KW-0732">Signal</keyword>
<dbReference type="InterPro" id="IPR029051">
    <property type="entry name" value="DUF4352"/>
</dbReference>
<keyword evidence="3" id="KW-0812">Transmembrane</keyword>
<dbReference type="Proteomes" id="UP000575985">
    <property type="component" value="Unassembled WGS sequence"/>
</dbReference>
<evidence type="ECO:0000256" key="2">
    <source>
        <dbReference type="SAM" id="MobiDB-lite"/>
    </source>
</evidence>
<feature type="region of interest" description="Disordered" evidence="2">
    <location>
        <begin position="1"/>
        <end position="84"/>
    </location>
</feature>
<proteinExistence type="predicted"/>
<feature type="compositionally biased region" description="Pro residues" evidence="2">
    <location>
        <begin position="70"/>
        <end position="80"/>
    </location>
</feature>
<name>A0A853BGT2_9ACTN</name>
<evidence type="ECO:0000259" key="4">
    <source>
        <dbReference type="Pfam" id="PF11611"/>
    </source>
</evidence>
<dbReference type="EMBL" id="JACCFO010000001">
    <property type="protein sequence ID" value="NYI93934.1"/>
    <property type="molecule type" value="Genomic_DNA"/>
</dbReference>
<evidence type="ECO:0000256" key="1">
    <source>
        <dbReference type="ARBA" id="ARBA00022729"/>
    </source>
</evidence>